<dbReference type="InterPro" id="IPR018376">
    <property type="entry name" value="Enoyl-CoA_hyd/isom_CS"/>
</dbReference>
<accession>A0A0C6P829</accession>
<organism evidence="4 5">
    <name type="scientific">Bordetella bronchiseptica 253</name>
    <dbReference type="NCBI Taxonomy" id="568707"/>
    <lineage>
        <taxon>Bacteria</taxon>
        <taxon>Pseudomonadati</taxon>
        <taxon>Pseudomonadota</taxon>
        <taxon>Betaproteobacteria</taxon>
        <taxon>Burkholderiales</taxon>
        <taxon>Alcaligenaceae</taxon>
        <taxon>Bordetella</taxon>
    </lineage>
</organism>
<gene>
    <name evidence="4" type="ORF">BN112_2310</name>
</gene>
<sequence>MSTDIHPPGRLAIDDADGLLRVRIVNPARYNAMSLSMWEALGQAVRDAQGRDDLRAIVLEGEGERAFVSGADISEFASQRKDPAQIARYDRAVTQAQQALSESAVPTIALVRGICMGGGMGLALACDLRYCNESARFRMPAARLGLGYALDGVKRMCDMLGAARAADLFLTARTFGGAEAGRIGLAHEVFADADFTQAAAERVAAVAGNAPLTLRAARLALRHLLGGAQAPSADSVDQAVRACFDSEDYQEGQAAFRDKRPPVFKGR</sequence>
<dbReference type="PANTHER" id="PTHR11941">
    <property type="entry name" value="ENOYL-COA HYDRATASE-RELATED"/>
    <property type="match status" value="1"/>
</dbReference>
<evidence type="ECO:0000313" key="5">
    <source>
        <dbReference type="Proteomes" id="UP000007564"/>
    </source>
</evidence>
<dbReference type="OrthoDB" id="9148881at2"/>
<evidence type="ECO:0000256" key="1">
    <source>
        <dbReference type="ARBA" id="ARBA00005254"/>
    </source>
</evidence>
<dbReference type="CDD" id="cd06558">
    <property type="entry name" value="crotonase-like"/>
    <property type="match status" value="1"/>
</dbReference>
<dbReference type="HOGENOM" id="CLU_009834_7_3_4"/>
<dbReference type="AlphaFoldDB" id="A0A0C6P829"/>
<dbReference type="Gene3D" id="3.90.226.10">
    <property type="entry name" value="2-enoyl-CoA Hydratase, Chain A, domain 1"/>
    <property type="match status" value="1"/>
</dbReference>
<dbReference type="InterPro" id="IPR001753">
    <property type="entry name" value="Enoyl-CoA_hydra/iso"/>
</dbReference>
<protein>
    <submittedName>
        <fullName evidence="4">Putative enoyl-CoA hydratase</fullName>
    </submittedName>
</protein>
<dbReference type="GO" id="GO:0006635">
    <property type="term" value="P:fatty acid beta-oxidation"/>
    <property type="evidence" value="ECO:0007669"/>
    <property type="project" value="TreeGrafter"/>
</dbReference>
<name>A0A0C6P829_BORBO</name>
<dbReference type="InterPro" id="IPR014748">
    <property type="entry name" value="Enoyl-CoA_hydra_C"/>
</dbReference>
<comment type="similarity">
    <text evidence="1 3">Belongs to the enoyl-CoA hydratase/isomerase family.</text>
</comment>
<dbReference type="Proteomes" id="UP000007564">
    <property type="component" value="Chromosome"/>
</dbReference>
<evidence type="ECO:0000313" key="4">
    <source>
        <dbReference type="EMBL" id="CCJ54227.1"/>
    </source>
</evidence>
<dbReference type="Pfam" id="PF00378">
    <property type="entry name" value="ECH_1"/>
    <property type="match status" value="1"/>
</dbReference>
<dbReference type="PROSITE" id="PS00166">
    <property type="entry name" value="ENOYL_COA_HYDRATASE"/>
    <property type="match status" value="1"/>
</dbReference>
<reference evidence="4 5" key="1">
    <citation type="journal article" date="2012" name="BMC Genomics">
        <title>Comparative genomics of the classical Bordetella subspecies: the evolution and exchange of virulence-associated diversity amongst closely related pathogens.</title>
        <authorList>
            <person name="Park J."/>
            <person name="Zhang Y."/>
            <person name="Buboltz A.M."/>
            <person name="Zhang X."/>
            <person name="Schuster S.C."/>
            <person name="Ahuja U."/>
            <person name="Liu M."/>
            <person name="Miller J.F."/>
            <person name="Sebaihia M."/>
            <person name="Bentley S.D."/>
            <person name="Parkhill J."/>
            <person name="Harvill E.T."/>
        </authorList>
    </citation>
    <scope>NUCLEOTIDE SEQUENCE [LARGE SCALE GENOMIC DNA]</scope>
    <source>
        <strain evidence="4 5">253</strain>
    </source>
</reference>
<evidence type="ECO:0000256" key="3">
    <source>
        <dbReference type="RuleBase" id="RU003707"/>
    </source>
</evidence>
<dbReference type="EMBL" id="HE965806">
    <property type="protein sequence ID" value="CCJ54227.1"/>
    <property type="molecule type" value="Genomic_DNA"/>
</dbReference>
<dbReference type="RefSeq" id="WP_015064400.1">
    <property type="nucleotide sequence ID" value="NC_019382.1"/>
</dbReference>
<dbReference type="NCBIfam" id="NF004781">
    <property type="entry name" value="PRK06127.1"/>
    <property type="match status" value="1"/>
</dbReference>
<dbReference type="GO" id="GO:0016829">
    <property type="term" value="F:lyase activity"/>
    <property type="evidence" value="ECO:0007669"/>
    <property type="project" value="UniProtKB-KW"/>
</dbReference>
<evidence type="ECO:0000256" key="2">
    <source>
        <dbReference type="ARBA" id="ARBA00023239"/>
    </source>
</evidence>
<dbReference type="KEGG" id="bbh:BN112_2310"/>
<dbReference type="PANTHER" id="PTHR11941:SF54">
    <property type="entry name" value="ENOYL-COA HYDRATASE, MITOCHONDRIAL"/>
    <property type="match status" value="1"/>
</dbReference>
<dbReference type="InterPro" id="IPR029045">
    <property type="entry name" value="ClpP/crotonase-like_dom_sf"/>
</dbReference>
<dbReference type="Gene3D" id="1.10.12.10">
    <property type="entry name" value="Lyase 2-enoyl-coa Hydratase, Chain A, domain 2"/>
    <property type="match status" value="1"/>
</dbReference>
<proteinExistence type="inferred from homology"/>
<keyword evidence="2" id="KW-0456">Lyase</keyword>
<dbReference type="SUPFAM" id="SSF52096">
    <property type="entry name" value="ClpP/crotonase"/>
    <property type="match status" value="1"/>
</dbReference>